<dbReference type="InterPro" id="IPR016130">
    <property type="entry name" value="Tyr_Pase_AS"/>
</dbReference>
<sequence>MTDTTSTTASAPAFTPLVNLRDLGGTPVAGGHLKHGLLWRADDIALSPADELADLAECGLRAVIDLRSPAELAATGGPALTARLSAEHGISHHHLPFTQDVADPQALAEVMRQTDSVAGVGRWYAALLRDRATDVVAALRLVAETDGGVLFHCAAGKDRTGVLAASILSVLGAERDAIVADYAATGAAMTAIMGRLTSGNHAAVESSAIARHQLPPADHPMMGAHADSMEAMLEDLDRDGGLPHILEAAGLDAELTAALRQKLVG</sequence>
<dbReference type="PANTHER" id="PTHR31126:SF1">
    <property type="entry name" value="TYROSINE SPECIFIC PROTEIN PHOSPHATASES DOMAIN-CONTAINING PROTEIN"/>
    <property type="match status" value="1"/>
</dbReference>
<proteinExistence type="inferred from homology"/>
<comment type="similarity">
    <text evidence="1">Belongs to the protein-tyrosine phosphatase family.</text>
</comment>
<name>A0A931DCU8_9MICC</name>
<reference evidence="3" key="1">
    <citation type="submission" date="2020-11" db="EMBL/GenBank/DDBJ databases">
        <title>Sequencing the genomes of 1000 actinobacteria strains.</title>
        <authorList>
            <person name="Klenk H.-P."/>
        </authorList>
    </citation>
    <scope>NUCLEOTIDE SEQUENCE</scope>
    <source>
        <strain evidence="3">DSM 26152</strain>
    </source>
</reference>
<comment type="caution">
    <text evidence="3">The sequence shown here is derived from an EMBL/GenBank/DDBJ whole genome shotgun (WGS) entry which is preliminary data.</text>
</comment>
<evidence type="ECO:0000313" key="3">
    <source>
        <dbReference type="EMBL" id="MBG6085106.1"/>
    </source>
</evidence>
<keyword evidence="3" id="KW-0378">Hydrolase</keyword>
<evidence type="ECO:0000313" key="4">
    <source>
        <dbReference type="Proteomes" id="UP000625033"/>
    </source>
</evidence>
<dbReference type="InterPro" id="IPR026893">
    <property type="entry name" value="Tyr/Ser_Pase_IphP-type"/>
</dbReference>
<dbReference type="RefSeq" id="WP_196836329.1">
    <property type="nucleotide sequence ID" value="NZ_JADOTZ010000001.1"/>
</dbReference>
<dbReference type="SUPFAM" id="SSF52799">
    <property type="entry name" value="(Phosphotyrosine protein) phosphatases II"/>
    <property type="match status" value="1"/>
</dbReference>
<gene>
    <name evidence="3" type="ORF">IW252_001873</name>
</gene>
<evidence type="ECO:0000256" key="1">
    <source>
        <dbReference type="ARBA" id="ARBA00009580"/>
    </source>
</evidence>
<feature type="domain" description="Tyrosine specific protein phosphatases" evidence="2">
    <location>
        <begin position="133"/>
        <end position="165"/>
    </location>
</feature>
<dbReference type="Gene3D" id="3.90.190.10">
    <property type="entry name" value="Protein tyrosine phosphatase superfamily"/>
    <property type="match status" value="1"/>
</dbReference>
<accession>A0A931DCU8</accession>
<organism evidence="3 4">
    <name type="scientific">Zhihengliuella flava</name>
    <dbReference type="NCBI Taxonomy" id="1285193"/>
    <lineage>
        <taxon>Bacteria</taxon>
        <taxon>Bacillati</taxon>
        <taxon>Actinomycetota</taxon>
        <taxon>Actinomycetes</taxon>
        <taxon>Micrococcales</taxon>
        <taxon>Micrococcaceae</taxon>
        <taxon>Zhihengliuella</taxon>
    </lineage>
</organism>
<dbReference type="AlphaFoldDB" id="A0A931DCU8"/>
<dbReference type="InterPro" id="IPR029021">
    <property type="entry name" value="Prot-tyrosine_phosphatase-like"/>
</dbReference>
<protein>
    <submittedName>
        <fullName evidence="3">Protein-tyrosine phosphatase</fullName>
        <ecNumber evidence="3">3.1.3.48</ecNumber>
    </submittedName>
</protein>
<keyword evidence="4" id="KW-1185">Reference proteome</keyword>
<dbReference type="EMBL" id="JADOTZ010000001">
    <property type="protein sequence ID" value="MBG6085106.1"/>
    <property type="molecule type" value="Genomic_DNA"/>
</dbReference>
<dbReference type="EC" id="3.1.3.48" evidence="3"/>
<dbReference type="Pfam" id="PF13350">
    <property type="entry name" value="Y_phosphatase3"/>
    <property type="match status" value="1"/>
</dbReference>
<evidence type="ECO:0000259" key="2">
    <source>
        <dbReference type="PROSITE" id="PS50056"/>
    </source>
</evidence>
<dbReference type="PROSITE" id="PS50056">
    <property type="entry name" value="TYR_PHOSPHATASE_2"/>
    <property type="match status" value="1"/>
</dbReference>
<dbReference type="Proteomes" id="UP000625033">
    <property type="component" value="Unassembled WGS sequence"/>
</dbReference>
<dbReference type="PROSITE" id="PS00383">
    <property type="entry name" value="TYR_PHOSPHATASE_1"/>
    <property type="match status" value="1"/>
</dbReference>
<dbReference type="InterPro" id="IPR000387">
    <property type="entry name" value="Tyr_Pase_dom"/>
</dbReference>
<dbReference type="PANTHER" id="PTHR31126">
    <property type="entry name" value="TYROSINE-PROTEIN PHOSPHATASE"/>
    <property type="match status" value="1"/>
</dbReference>
<dbReference type="GO" id="GO:0004725">
    <property type="term" value="F:protein tyrosine phosphatase activity"/>
    <property type="evidence" value="ECO:0007669"/>
    <property type="project" value="UniProtKB-EC"/>
</dbReference>